<feature type="compositionally biased region" description="Polar residues" evidence="1">
    <location>
        <begin position="1"/>
        <end position="11"/>
    </location>
</feature>
<name>A0AAV0J1E3_9ROSI</name>
<protein>
    <submittedName>
        <fullName evidence="2">Uncharacterized protein</fullName>
    </submittedName>
</protein>
<feature type="region of interest" description="Disordered" evidence="1">
    <location>
        <begin position="1"/>
        <end position="34"/>
    </location>
</feature>
<proteinExistence type="predicted"/>
<dbReference type="EMBL" id="CAMGYJ010000004">
    <property type="protein sequence ID" value="CAI0403548.1"/>
    <property type="molecule type" value="Genomic_DNA"/>
</dbReference>
<keyword evidence="3" id="KW-1185">Reference proteome</keyword>
<comment type="caution">
    <text evidence="2">The sequence shown here is derived from an EMBL/GenBank/DDBJ whole genome shotgun (WGS) entry which is preliminary data.</text>
</comment>
<evidence type="ECO:0000313" key="3">
    <source>
        <dbReference type="Proteomes" id="UP001154282"/>
    </source>
</evidence>
<evidence type="ECO:0000256" key="1">
    <source>
        <dbReference type="SAM" id="MobiDB-lite"/>
    </source>
</evidence>
<accession>A0AAV0J1E3</accession>
<dbReference type="Proteomes" id="UP001154282">
    <property type="component" value="Unassembled WGS sequence"/>
</dbReference>
<reference evidence="2" key="1">
    <citation type="submission" date="2022-08" db="EMBL/GenBank/DDBJ databases">
        <authorList>
            <person name="Gutierrez-Valencia J."/>
        </authorList>
    </citation>
    <scope>NUCLEOTIDE SEQUENCE</scope>
</reference>
<dbReference type="AlphaFoldDB" id="A0AAV0J1E3"/>
<gene>
    <name evidence="2" type="ORF">LITE_LOCUS12088</name>
</gene>
<evidence type="ECO:0000313" key="2">
    <source>
        <dbReference type="EMBL" id="CAI0403548.1"/>
    </source>
</evidence>
<organism evidence="2 3">
    <name type="scientific">Linum tenue</name>
    <dbReference type="NCBI Taxonomy" id="586396"/>
    <lineage>
        <taxon>Eukaryota</taxon>
        <taxon>Viridiplantae</taxon>
        <taxon>Streptophyta</taxon>
        <taxon>Embryophyta</taxon>
        <taxon>Tracheophyta</taxon>
        <taxon>Spermatophyta</taxon>
        <taxon>Magnoliopsida</taxon>
        <taxon>eudicotyledons</taxon>
        <taxon>Gunneridae</taxon>
        <taxon>Pentapetalae</taxon>
        <taxon>rosids</taxon>
        <taxon>fabids</taxon>
        <taxon>Malpighiales</taxon>
        <taxon>Linaceae</taxon>
        <taxon>Linum</taxon>
    </lineage>
</organism>
<sequence length="92" mass="9726">MHLQGESSASTAALRPALAFPHHHHGTSIHIPAPPRVGPIAVGARIVQQEGVKALFSGRKGSELHQRGGRDRADVTAGRDRELVARVGNDGE</sequence>